<proteinExistence type="predicted"/>
<dbReference type="STRING" id="13706.A0A1X2HTS1"/>
<comment type="caution">
    <text evidence="4">The sequence shown here is derived from an EMBL/GenBank/DDBJ whole genome shotgun (WGS) entry which is preliminary data.</text>
</comment>
<evidence type="ECO:0000259" key="2">
    <source>
        <dbReference type="Pfam" id="PF02541"/>
    </source>
</evidence>
<name>A0A1X2HTS1_SYNRA</name>
<dbReference type="Proteomes" id="UP000242180">
    <property type="component" value="Unassembled WGS sequence"/>
</dbReference>
<evidence type="ECO:0000259" key="3">
    <source>
        <dbReference type="Pfam" id="PF23566"/>
    </source>
</evidence>
<dbReference type="Gene3D" id="1.10.3210.10">
    <property type="entry name" value="Hypothetical protein af1432"/>
    <property type="match status" value="1"/>
</dbReference>
<dbReference type="EMBL" id="MCGN01000001">
    <property type="protein sequence ID" value="ORZ02894.1"/>
    <property type="molecule type" value="Genomic_DNA"/>
</dbReference>
<evidence type="ECO:0000313" key="5">
    <source>
        <dbReference type="Proteomes" id="UP000242180"/>
    </source>
</evidence>
<dbReference type="Pfam" id="PF23566">
    <property type="entry name" value="RTG2_C"/>
    <property type="match status" value="1"/>
</dbReference>
<dbReference type="InterPro" id="IPR043129">
    <property type="entry name" value="ATPase_NBD"/>
</dbReference>
<dbReference type="OMA" id="GWGYMLM"/>
<dbReference type="Gene3D" id="3.30.420.150">
    <property type="entry name" value="Exopolyphosphatase. Domain 2"/>
    <property type="match status" value="2"/>
</dbReference>
<dbReference type="GO" id="GO:0006357">
    <property type="term" value="P:regulation of transcription by RNA polymerase II"/>
    <property type="evidence" value="ECO:0007669"/>
    <property type="project" value="TreeGrafter"/>
</dbReference>
<dbReference type="SUPFAM" id="SSF53067">
    <property type="entry name" value="Actin-like ATPase domain"/>
    <property type="match status" value="2"/>
</dbReference>
<dbReference type="OrthoDB" id="2014654at2759"/>
<dbReference type="InParanoid" id="A0A1X2HTS1"/>
<dbReference type="InterPro" id="IPR057512">
    <property type="entry name" value="RTG2_C"/>
</dbReference>
<feature type="domain" description="RTG2 C-terminal" evidence="3">
    <location>
        <begin position="390"/>
        <end position="586"/>
    </location>
</feature>
<keyword evidence="5" id="KW-1185">Reference proteome</keyword>
<feature type="compositionally biased region" description="Low complexity" evidence="1">
    <location>
        <begin position="240"/>
        <end position="277"/>
    </location>
</feature>
<dbReference type="PANTHER" id="PTHR30005:SF0">
    <property type="entry name" value="RETROGRADE REGULATION PROTEIN 2"/>
    <property type="match status" value="1"/>
</dbReference>
<dbReference type="Pfam" id="PF02541">
    <property type="entry name" value="Ppx-GppA"/>
    <property type="match status" value="1"/>
</dbReference>
<evidence type="ECO:0000256" key="1">
    <source>
        <dbReference type="SAM" id="MobiDB-lite"/>
    </source>
</evidence>
<dbReference type="Gene3D" id="3.30.420.40">
    <property type="match status" value="1"/>
</dbReference>
<dbReference type="PANTHER" id="PTHR30005">
    <property type="entry name" value="EXOPOLYPHOSPHATASE"/>
    <property type="match status" value="1"/>
</dbReference>
<dbReference type="InterPro" id="IPR050273">
    <property type="entry name" value="GppA/Ppx_hydrolase"/>
</dbReference>
<accession>A0A1X2HTS1</accession>
<gene>
    <name evidence="4" type="ORF">BCR43DRAFT_482355</name>
</gene>
<dbReference type="AlphaFoldDB" id="A0A1X2HTS1"/>
<feature type="domain" description="Ppx/GppA phosphatase N-terminal" evidence="2">
    <location>
        <begin position="29"/>
        <end position="368"/>
    </location>
</feature>
<evidence type="ECO:0000313" key="4">
    <source>
        <dbReference type="EMBL" id="ORZ02894.1"/>
    </source>
</evidence>
<dbReference type="InterPro" id="IPR003695">
    <property type="entry name" value="Ppx_GppA_N"/>
</dbReference>
<sequence>MTEQACTAPFAVVDMGSNGIRFGIISAFERHLPVTFEERAPISLLDAQTDEGVIPDETIDQTIVCFKRFKILCDELHVRPENVRVIATEATRIATNAEHFLTRIYDETGWKVTLLSKEEEALISAAGIVGTSYDVNGLTMDLGGGSFELSYVLTDENGAIDVCKTPVSLPYGSVALKKRLARCATSEDRANLYQEIVASVSQALSQVQPPSKLAKPDGFQVYMTGGSLRSIGYLSMSLPPQKQQYQGQQQPAASSSTNTSSSSQPQNLSSLQSPSAPRNKDYTTYPIPIISGYSISGSDLHDLATRYMHEDPKTAQKQLRCFRVSKRRAGMVPAVCFLLSAVLQVLEIDSAHFSQGGVRQGLCYQLLPPEEQAKDPLLEGVKAYLSTTPHSLADEEYDAIYTILTQALAHPYMAKNHPLQLHRLLPSAIHLANLTSHYPKESRGVVSFHLPLSSGPLANVPGLSHKERAALALLLAYRQGGKVPDPIFDTVQGIVGTKGTAVCKFVGRLMELIFAISPLRPGLGLMRSGLQLRSHKQELLDSSRENYMYPRMELCIQLPKEQSPMVDAPMVQSVIESLDQRINVKKFDMDEEQRSGLEHPRLFTVTVVE</sequence>
<organism evidence="4 5">
    <name type="scientific">Syncephalastrum racemosum</name>
    <name type="common">Filamentous fungus</name>
    <dbReference type="NCBI Taxonomy" id="13706"/>
    <lineage>
        <taxon>Eukaryota</taxon>
        <taxon>Fungi</taxon>
        <taxon>Fungi incertae sedis</taxon>
        <taxon>Mucoromycota</taxon>
        <taxon>Mucoromycotina</taxon>
        <taxon>Mucoromycetes</taxon>
        <taxon>Mucorales</taxon>
        <taxon>Syncephalastraceae</taxon>
        <taxon>Syncephalastrum</taxon>
    </lineage>
</organism>
<protein>
    <submittedName>
        <fullName evidence="4">Ppx/GppA phosphatase family-domain-containing protein</fullName>
    </submittedName>
</protein>
<reference evidence="4 5" key="1">
    <citation type="submission" date="2016-07" db="EMBL/GenBank/DDBJ databases">
        <title>Pervasive Adenine N6-methylation of Active Genes in Fungi.</title>
        <authorList>
            <consortium name="DOE Joint Genome Institute"/>
            <person name="Mondo S.J."/>
            <person name="Dannebaum R.O."/>
            <person name="Kuo R.C."/>
            <person name="Labutti K."/>
            <person name="Haridas S."/>
            <person name="Kuo A."/>
            <person name="Salamov A."/>
            <person name="Ahrendt S.R."/>
            <person name="Lipzen A."/>
            <person name="Sullivan W."/>
            <person name="Andreopoulos W.B."/>
            <person name="Clum A."/>
            <person name="Lindquist E."/>
            <person name="Daum C."/>
            <person name="Ramamoorthy G.K."/>
            <person name="Gryganskyi A."/>
            <person name="Culley D."/>
            <person name="Magnuson J.K."/>
            <person name="James T.Y."/>
            <person name="O'Malley M.A."/>
            <person name="Stajich J.E."/>
            <person name="Spatafora J.W."/>
            <person name="Visel A."/>
            <person name="Grigoriev I.V."/>
        </authorList>
    </citation>
    <scope>NUCLEOTIDE SEQUENCE [LARGE SCALE GENOMIC DNA]</scope>
    <source>
        <strain evidence="4 5">NRRL 2496</strain>
    </source>
</reference>
<feature type="region of interest" description="Disordered" evidence="1">
    <location>
        <begin position="240"/>
        <end position="280"/>
    </location>
</feature>
<dbReference type="FunFam" id="3.30.420.40:FF:000191">
    <property type="entry name" value="Retrograde regulation protein 2"/>
    <property type="match status" value="1"/>
</dbReference>